<keyword evidence="6 21" id="KW-0812">Transmembrane</keyword>
<dbReference type="EC" id="2.7.11.1" evidence="19"/>
<keyword evidence="14" id="KW-1015">Disulfide bond</keyword>
<dbReference type="PROSITE" id="PS50927">
    <property type="entry name" value="BULB_LECTIN"/>
    <property type="match status" value="1"/>
</dbReference>
<dbReference type="InterPro" id="IPR001480">
    <property type="entry name" value="Bulb-type_lectin_dom"/>
</dbReference>
<dbReference type="InterPro" id="IPR003609">
    <property type="entry name" value="Pan_app"/>
</dbReference>
<keyword evidence="10 19" id="KW-0418">Kinase</keyword>
<keyword evidence="5 19" id="KW-0808">Transferase</keyword>
<evidence type="ECO:0000256" key="10">
    <source>
        <dbReference type="ARBA" id="ARBA00022777"/>
    </source>
</evidence>
<keyword evidence="7 22" id="KW-0732">Signal</keyword>
<keyword evidence="4" id="KW-0597">Phosphoprotein</keyword>
<dbReference type="Gene3D" id="3.30.200.20">
    <property type="entry name" value="Phosphorylase Kinase, domain 1"/>
    <property type="match status" value="1"/>
</dbReference>
<dbReference type="InterPro" id="IPR000719">
    <property type="entry name" value="Prot_kinase_dom"/>
</dbReference>
<evidence type="ECO:0000256" key="3">
    <source>
        <dbReference type="ARBA" id="ARBA00022527"/>
    </source>
</evidence>
<keyword evidence="3 19" id="KW-0723">Serine/threonine-protein kinase</keyword>
<evidence type="ECO:0000259" key="23">
    <source>
        <dbReference type="PROSITE" id="PS50011"/>
    </source>
</evidence>
<keyword evidence="2" id="KW-1003">Cell membrane</keyword>
<dbReference type="Pfam" id="PF01453">
    <property type="entry name" value="B_lectin"/>
    <property type="match status" value="1"/>
</dbReference>
<comment type="subcellular location">
    <subcellularLocation>
        <location evidence="1">Cell membrane</location>
        <topology evidence="1">Single-pass type I membrane protein</topology>
    </subcellularLocation>
</comment>
<evidence type="ECO:0000259" key="24">
    <source>
        <dbReference type="PROSITE" id="PS50927"/>
    </source>
</evidence>
<dbReference type="Proteomes" id="UP000237000">
    <property type="component" value="Unassembled WGS sequence"/>
</dbReference>
<dbReference type="InterPro" id="IPR011009">
    <property type="entry name" value="Kinase-like_dom_sf"/>
</dbReference>
<dbReference type="Pfam" id="PF00954">
    <property type="entry name" value="S_locus_glycop"/>
    <property type="match status" value="1"/>
</dbReference>
<dbReference type="InterPro" id="IPR001245">
    <property type="entry name" value="Ser-Thr/Tyr_kinase_cat_dom"/>
</dbReference>
<evidence type="ECO:0000256" key="22">
    <source>
        <dbReference type="SAM" id="SignalP"/>
    </source>
</evidence>
<reference evidence="27" key="1">
    <citation type="submission" date="2016-06" db="EMBL/GenBank/DDBJ databases">
        <title>Parallel loss of symbiosis genes in relatives of nitrogen-fixing non-legume Parasponia.</title>
        <authorList>
            <person name="Van Velzen R."/>
            <person name="Holmer R."/>
            <person name="Bu F."/>
            <person name="Rutten L."/>
            <person name="Van Zeijl A."/>
            <person name="Liu W."/>
            <person name="Santuari L."/>
            <person name="Cao Q."/>
            <person name="Sharma T."/>
            <person name="Shen D."/>
            <person name="Roswanjaya Y."/>
            <person name="Wardhani T."/>
            <person name="Kalhor M.S."/>
            <person name="Jansen J."/>
            <person name="Van den Hoogen J."/>
            <person name="Gungor B."/>
            <person name="Hartog M."/>
            <person name="Hontelez J."/>
            <person name="Verver J."/>
            <person name="Yang W.-C."/>
            <person name="Schijlen E."/>
            <person name="Repin R."/>
            <person name="Schilthuizen M."/>
            <person name="Schranz E."/>
            <person name="Heidstra R."/>
            <person name="Miyata K."/>
            <person name="Fedorova E."/>
            <person name="Kohlen W."/>
            <person name="Bisseling T."/>
            <person name="Smit S."/>
            <person name="Geurts R."/>
        </authorList>
    </citation>
    <scope>NUCLEOTIDE SEQUENCE [LARGE SCALE GENOMIC DNA]</scope>
    <source>
        <strain evidence="27">cv. RG33-2</strain>
    </source>
</reference>
<comment type="catalytic activity">
    <reaction evidence="17 19">
        <text>L-threonyl-[protein] + ATP = O-phospho-L-threonyl-[protein] + ADP + H(+)</text>
        <dbReference type="Rhea" id="RHEA:46608"/>
        <dbReference type="Rhea" id="RHEA-COMP:11060"/>
        <dbReference type="Rhea" id="RHEA-COMP:11605"/>
        <dbReference type="ChEBI" id="CHEBI:15378"/>
        <dbReference type="ChEBI" id="CHEBI:30013"/>
        <dbReference type="ChEBI" id="CHEBI:30616"/>
        <dbReference type="ChEBI" id="CHEBI:61977"/>
        <dbReference type="ChEBI" id="CHEBI:456216"/>
        <dbReference type="EC" id="2.7.11.1"/>
    </reaction>
</comment>
<evidence type="ECO:0000256" key="15">
    <source>
        <dbReference type="ARBA" id="ARBA00023170"/>
    </source>
</evidence>
<dbReference type="InterPro" id="IPR008271">
    <property type="entry name" value="Ser/Thr_kinase_AS"/>
</dbReference>
<dbReference type="STRING" id="63057.A0A2P5D0X7"/>
<keyword evidence="9 19" id="KW-0547">Nucleotide-binding</keyword>
<dbReference type="Gene3D" id="1.10.510.10">
    <property type="entry name" value="Transferase(Phosphotransferase) domain 1"/>
    <property type="match status" value="1"/>
</dbReference>
<feature type="domain" description="Bulb-type lectin" evidence="24">
    <location>
        <begin position="28"/>
        <end position="150"/>
    </location>
</feature>
<comment type="catalytic activity">
    <reaction evidence="18 19">
        <text>L-seryl-[protein] + ATP = O-phospho-L-seryl-[protein] + ADP + H(+)</text>
        <dbReference type="Rhea" id="RHEA:17989"/>
        <dbReference type="Rhea" id="RHEA-COMP:9863"/>
        <dbReference type="Rhea" id="RHEA-COMP:11604"/>
        <dbReference type="ChEBI" id="CHEBI:15378"/>
        <dbReference type="ChEBI" id="CHEBI:29999"/>
        <dbReference type="ChEBI" id="CHEBI:30616"/>
        <dbReference type="ChEBI" id="CHEBI:83421"/>
        <dbReference type="ChEBI" id="CHEBI:456216"/>
        <dbReference type="EC" id="2.7.11.1"/>
    </reaction>
</comment>
<keyword evidence="15 26" id="KW-0675">Receptor</keyword>
<dbReference type="PROSITE" id="PS50948">
    <property type="entry name" value="PAN"/>
    <property type="match status" value="1"/>
</dbReference>
<dbReference type="GO" id="GO:0005886">
    <property type="term" value="C:plasma membrane"/>
    <property type="evidence" value="ECO:0007669"/>
    <property type="project" value="UniProtKB-SubCell"/>
</dbReference>
<evidence type="ECO:0000259" key="25">
    <source>
        <dbReference type="PROSITE" id="PS50948"/>
    </source>
</evidence>
<evidence type="ECO:0000256" key="9">
    <source>
        <dbReference type="ARBA" id="ARBA00022741"/>
    </source>
</evidence>
<sequence length="846" mass="95852">MNTNTNSRLKLVLFLSLFLRTLYLSFGAETISIDDVLSGDSTIVSASRVFEMGFFRPGSAPNYYLGIWYRKDTSRRAVWLANRDKPVSLSSELRISDGNLVLFDESKLPIWSTNVSSSSTNSRSVQAVLLDTGNLVLSDESNPLEPLWQSFDYPSHTWLPGAKLGYNKITNTSQIITSWKNLEDPSPGIFSFQLDQSDNSVVVVWNRSRVSWTSGPWDGQMFSRIPEMKLNYNFFYSFVSNENESYIAYYMKNASTMICNFEMGVSGQINQMNWLPTNEWSLFWSLPQQQCEVYDVCGAYGRCKSNEKSLPFCQCLTGYEPKSPREWELKDYSGGCFRRTKLQCEANSSDGTPDRFLEMADMSTPENKYPVEARSYEECELRCLQNCSCSGVYYDSSGCSMWSGDLVNLRRLEAGESTRRTLYIRLAASEFRKPKRLFGKWKLYVLLFGIIAVAMFTSLIACFICIQRRKKAANKQANRSNMLGNRALRSYGSESHIKDFITFGRFREDEKKGIPVPFVALEKILAATDNFSEDNKLGQGGFGPVYKGKFLEGQEIAIKRLSSGSEQGLEEFKTEILLIAKLQHRNLVRLLGYCVEGNEQILLYEYMPNKSLDRFLFDQNLCVLLNWKIRFNIILGIARGLLYLHHDSRLRIIHRDLKTSNVLLDEEMNPKISDFGLARIFGGKQTQASTNRVVGTYGYMSPEYALDGLFSIKSDVFSFGVVTLEIITGEKNTRFYQSEQSLSLISYAWKLWNDNVAIELMDATLGETCNANEFVRCVTIGLLCVQDDPNDRPTMSNVIVMLGSETGSLPSPKQPAFVVRRPLSSTASSSKPSSNNGLTDTLYQGR</sequence>
<evidence type="ECO:0000256" key="4">
    <source>
        <dbReference type="ARBA" id="ARBA00022553"/>
    </source>
</evidence>
<name>A0A2P5D0X7_TREOI</name>
<dbReference type="FunFam" id="2.90.10.10:FF:000009">
    <property type="entry name" value="Receptor-like serine/threonine-protein kinase SD1-8"/>
    <property type="match status" value="1"/>
</dbReference>
<feature type="signal peptide" evidence="22">
    <location>
        <begin position="1"/>
        <end position="27"/>
    </location>
</feature>
<evidence type="ECO:0000256" key="7">
    <source>
        <dbReference type="ARBA" id="ARBA00022729"/>
    </source>
</evidence>
<evidence type="ECO:0000256" key="5">
    <source>
        <dbReference type="ARBA" id="ARBA00022679"/>
    </source>
</evidence>
<dbReference type="SMART" id="SM00473">
    <property type="entry name" value="PAN_AP"/>
    <property type="match status" value="1"/>
</dbReference>
<dbReference type="AlphaFoldDB" id="A0A2P5D0X7"/>
<feature type="region of interest" description="Disordered" evidence="20">
    <location>
        <begin position="820"/>
        <end position="846"/>
    </location>
</feature>
<feature type="transmembrane region" description="Helical" evidence="21">
    <location>
        <begin position="443"/>
        <end position="466"/>
    </location>
</feature>
<keyword evidence="16" id="KW-0325">Glycoprotein</keyword>
<dbReference type="SUPFAM" id="SSF51110">
    <property type="entry name" value="alpha-D-mannose-specific plant lectins"/>
    <property type="match status" value="1"/>
</dbReference>
<dbReference type="Pfam" id="PF07714">
    <property type="entry name" value="PK_Tyr_Ser-Thr"/>
    <property type="match status" value="1"/>
</dbReference>
<dbReference type="GO" id="GO:0048544">
    <property type="term" value="P:recognition of pollen"/>
    <property type="evidence" value="ECO:0007669"/>
    <property type="project" value="InterPro"/>
</dbReference>
<organism evidence="26 27">
    <name type="scientific">Trema orientale</name>
    <name type="common">Charcoal tree</name>
    <name type="synonym">Celtis orientalis</name>
    <dbReference type="NCBI Taxonomy" id="63057"/>
    <lineage>
        <taxon>Eukaryota</taxon>
        <taxon>Viridiplantae</taxon>
        <taxon>Streptophyta</taxon>
        <taxon>Embryophyta</taxon>
        <taxon>Tracheophyta</taxon>
        <taxon>Spermatophyta</taxon>
        <taxon>Magnoliopsida</taxon>
        <taxon>eudicotyledons</taxon>
        <taxon>Gunneridae</taxon>
        <taxon>Pentapetalae</taxon>
        <taxon>rosids</taxon>
        <taxon>fabids</taxon>
        <taxon>Rosales</taxon>
        <taxon>Cannabaceae</taxon>
        <taxon>Trema</taxon>
    </lineage>
</organism>
<evidence type="ECO:0000256" key="17">
    <source>
        <dbReference type="ARBA" id="ARBA00047899"/>
    </source>
</evidence>
<evidence type="ECO:0000256" key="18">
    <source>
        <dbReference type="ARBA" id="ARBA00048679"/>
    </source>
</evidence>
<dbReference type="PANTHER" id="PTHR27002:SF1111">
    <property type="entry name" value="NON-SPECIFIC SERINE_THREONINE PROTEIN KINASE"/>
    <property type="match status" value="1"/>
</dbReference>
<protein>
    <recommendedName>
        <fullName evidence="19">Receptor-like serine/threonine-protein kinase</fullName>
        <ecNumber evidence="19">2.7.11.1</ecNumber>
    </recommendedName>
</protein>
<evidence type="ECO:0000256" key="19">
    <source>
        <dbReference type="PIRNR" id="PIRNR000641"/>
    </source>
</evidence>
<feature type="compositionally biased region" description="Low complexity" evidence="20">
    <location>
        <begin position="824"/>
        <end position="834"/>
    </location>
</feature>
<keyword evidence="8" id="KW-0430">Lectin</keyword>
<keyword evidence="12 21" id="KW-1133">Transmembrane helix</keyword>
<dbReference type="SUPFAM" id="SSF56112">
    <property type="entry name" value="Protein kinase-like (PK-like)"/>
    <property type="match status" value="1"/>
</dbReference>
<evidence type="ECO:0000256" key="12">
    <source>
        <dbReference type="ARBA" id="ARBA00022989"/>
    </source>
</evidence>
<dbReference type="FunFam" id="3.30.200.20:FF:000330">
    <property type="entry name" value="G-type lectin S-receptor-like serine/threonine-protein kinase At4g03230"/>
    <property type="match status" value="1"/>
</dbReference>
<evidence type="ECO:0000256" key="8">
    <source>
        <dbReference type="ARBA" id="ARBA00022734"/>
    </source>
</evidence>
<dbReference type="InterPro" id="IPR021820">
    <property type="entry name" value="S-locus_recpt_kinase_C"/>
</dbReference>
<proteinExistence type="inferred from homology"/>
<dbReference type="GO" id="GO:0030246">
    <property type="term" value="F:carbohydrate binding"/>
    <property type="evidence" value="ECO:0007669"/>
    <property type="project" value="UniProtKB-KW"/>
</dbReference>
<dbReference type="GO" id="GO:0005524">
    <property type="term" value="F:ATP binding"/>
    <property type="evidence" value="ECO:0007669"/>
    <property type="project" value="UniProtKB-KW"/>
</dbReference>
<dbReference type="SMART" id="SM00220">
    <property type="entry name" value="S_TKc"/>
    <property type="match status" value="1"/>
</dbReference>
<dbReference type="InParanoid" id="A0A2P5D0X7"/>
<evidence type="ECO:0000313" key="26">
    <source>
        <dbReference type="EMBL" id="PON66940.1"/>
    </source>
</evidence>
<evidence type="ECO:0000256" key="14">
    <source>
        <dbReference type="ARBA" id="ARBA00023157"/>
    </source>
</evidence>
<dbReference type="PIRSF" id="PIRSF000641">
    <property type="entry name" value="SRK"/>
    <property type="match status" value="1"/>
</dbReference>
<feature type="domain" description="Apple" evidence="25">
    <location>
        <begin position="344"/>
        <end position="427"/>
    </location>
</feature>
<dbReference type="CDD" id="cd01098">
    <property type="entry name" value="PAN_AP_plant"/>
    <property type="match status" value="1"/>
</dbReference>
<evidence type="ECO:0000313" key="27">
    <source>
        <dbReference type="Proteomes" id="UP000237000"/>
    </source>
</evidence>
<feature type="chain" id="PRO_5015152626" description="Receptor-like serine/threonine-protein kinase" evidence="22">
    <location>
        <begin position="28"/>
        <end position="846"/>
    </location>
</feature>
<dbReference type="SMART" id="SM00108">
    <property type="entry name" value="B_lectin"/>
    <property type="match status" value="1"/>
</dbReference>
<dbReference type="FunFam" id="1.10.510.10:FF:000060">
    <property type="entry name" value="G-type lectin S-receptor-like serine/threonine-protein kinase"/>
    <property type="match status" value="1"/>
</dbReference>
<dbReference type="PROSITE" id="PS50011">
    <property type="entry name" value="PROTEIN_KINASE_DOM"/>
    <property type="match status" value="1"/>
</dbReference>
<feature type="compositionally biased region" description="Polar residues" evidence="20">
    <location>
        <begin position="835"/>
        <end position="846"/>
    </location>
</feature>
<dbReference type="InterPro" id="IPR036426">
    <property type="entry name" value="Bulb-type_lectin_dom_sf"/>
</dbReference>
<dbReference type="CDD" id="cd00028">
    <property type="entry name" value="B_lectin"/>
    <property type="match status" value="1"/>
</dbReference>
<dbReference type="OrthoDB" id="4062651at2759"/>
<comment type="similarity">
    <text evidence="19">Belongs to the protein kinase superfamily. Ser/Thr protein kinase family.</text>
</comment>
<evidence type="ECO:0000256" key="13">
    <source>
        <dbReference type="ARBA" id="ARBA00023136"/>
    </source>
</evidence>
<dbReference type="Gene3D" id="2.90.10.10">
    <property type="entry name" value="Bulb-type lectin domain"/>
    <property type="match status" value="1"/>
</dbReference>
<dbReference type="PROSITE" id="PS00108">
    <property type="entry name" value="PROTEIN_KINASE_ST"/>
    <property type="match status" value="1"/>
</dbReference>
<dbReference type="GO" id="GO:0106310">
    <property type="term" value="F:protein serine kinase activity"/>
    <property type="evidence" value="ECO:0007669"/>
    <property type="project" value="RHEA"/>
</dbReference>
<keyword evidence="11 19" id="KW-0067">ATP-binding</keyword>
<evidence type="ECO:0000256" key="1">
    <source>
        <dbReference type="ARBA" id="ARBA00004251"/>
    </source>
</evidence>
<evidence type="ECO:0000256" key="2">
    <source>
        <dbReference type="ARBA" id="ARBA00022475"/>
    </source>
</evidence>
<dbReference type="CDD" id="cd14066">
    <property type="entry name" value="STKc_IRAK"/>
    <property type="match status" value="1"/>
</dbReference>
<evidence type="ECO:0000256" key="11">
    <source>
        <dbReference type="ARBA" id="ARBA00022840"/>
    </source>
</evidence>
<evidence type="ECO:0000256" key="21">
    <source>
        <dbReference type="SAM" id="Phobius"/>
    </source>
</evidence>
<dbReference type="Pfam" id="PF11883">
    <property type="entry name" value="DUF3403"/>
    <property type="match status" value="1"/>
</dbReference>
<keyword evidence="27" id="KW-1185">Reference proteome</keyword>
<evidence type="ECO:0000256" key="6">
    <source>
        <dbReference type="ARBA" id="ARBA00022692"/>
    </source>
</evidence>
<dbReference type="GO" id="GO:0004674">
    <property type="term" value="F:protein serine/threonine kinase activity"/>
    <property type="evidence" value="ECO:0007669"/>
    <property type="project" value="UniProtKB-KW"/>
</dbReference>
<dbReference type="InterPro" id="IPR024171">
    <property type="entry name" value="SRK-like_kinase"/>
</dbReference>
<dbReference type="InterPro" id="IPR000858">
    <property type="entry name" value="S_locus_glycoprot_dom"/>
</dbReference>
<feature type="domain" description="Protein kinase" evidence="23">
    <location>
        <begin position="531"/>
        <end position="817"/>
    </location>
</feature>
<keyword evidence="13 21" id="KW-0472">Membrane</keyword>
<dbReference type="Pfam" id="PF08276">
    <property type="entry name" value="PAN_2"/>
    <property type="match status" value="1"/>
</dbReference>
<dbReference type="PANTHER" id="PTHR27002">
    <property type="entry name" value="RECEPTOR-LIKE SERINE/THREONINE-PROTEIN KINASE SD1-8"/>
    <property type="match status" value="1"/>
</dbReference>
<evidence type="ECO:0000256" key="16">
    <source>
        <dbReference type="ARBA" id="ARBA00023180"/>
    </source>
</evidence>
<accession>A0A2P5D0X7</accession>
<evidence type="ECO:0000256" key="20">
    <source>
        <dbReference type="SAM" id="MobiDB-lite"/>
    </source>
</evidence>
<gene>
    <name evidence="26" type="ORF">TorRG33x02_266260</name>
</gene>
<comment type="caution">
    <text evidence="26">The sequence shown here is derived from an EMBL/GenBank/DDBJ whole genome shotgun (WGS) entry which is preliminary data.</text>
</comment>
<dbReference type="EMBL" id="JXTC01000308">
    <property type="protein sequence ID" value="PON66940.1"/>
    <property type="molecule type" value="Genomic_DNA"/>
</dbReference>